<gene>
    <name evidence="1" type="ORF">L1987_32498</name>
</gene>
<sequence>MLDSVRRIVGNEVPGCLLAVREEFGCNISRYARDKKSGRLSLLFLAVREEPATCLSRFYHFARTQFPFGRDRSSPLPVCKGIPTGDRYHGIREELELKRSTRVKETSIREPGMKTEKVGKESNLRRGIS</sequence>
<evidence type="ECO:0000313" key="2">
    <source>
        <dbReference type="Proteomes" id="UP001056120"/>
    </source>
</evidence>
<dbReference type="Proteomes" id="UP001056120">
    <property type="component" value="Linkage Group LG11"/>
</dbReference>
<protein>
    <submittedName>
        <fullName evidence="1">Uncharacterized protein</fullName>
    </submittedName>
</protein>
<reference evidence="2" key="1">
    <citation type="journal article" date="2022" name="Mol. Ecol. Resour.">
        <title>The genomes of chicory, endive, great burdock and yacon provide insights into Asteraceae palaeo-polyploidization history and plant inulin production.</title>
        <authorList>
            <person name="Fan W."/>
            <person name="Wang S."/>
            <person name="Wang H."/>
            <person name="Wang A."/>
            <person name="Jiang F."/>
            <person name="Liu H."/>
            <person name="Zhao H."/>
            <person name="Xu D."/>
            <person name="Zhang Y."/>
        </authorList>
    </citation>
    <scope>NUCLEOTIDE SEQUENCE [LARGE SCALE GENOMIC DNA]</scope>
    <source>
        <strain evidence="2">cv. Yunnan</strain>
    </source>
</reference>
<proteinExistence type="predicted"/>
<accession>A0ACB9HMS5</accession>
<keyword evidence="2" id="KW-1185">Reference proteome</keyword>
<name>A0ACB9HMS5_9ASTR</name>
<organism evidence="1 2">
    <name type="scientific">Smallanthus sonchifolius</name>
    <dbReference type="NCBI Taxonomy" id="185202"/>
    <lineage>
        <taxon>Eukaryota</taxon>
        <taxon>Viridiplantae</taxon>
        <taxon>Streptophyta</taxon>
        <taxon>Embryophyta</taxon>
        <taxon>Tracheophyta</taxon>
        <taxon>Spermatophyta</taxon>
        <taxon>Magnoliopsida</taxon>
        <taxon>eudicotyledons</taxon>
        <taxon>Gunneridae</taxon>
        <taxon>Pentapetalae</taxon>
        <taxon>asterids</taxon>
        <taxon>campanulids</taxon>
        <taxon>Asterales</taxon>
        <taxon>Asteraceae</taxon>
        <taxon>Asteroideae</taxon>
        <taxon>Heliantheae alliance</taxon>
        <taxon>Millerieae</taxon>
        <taxon>Smallanthus</taxon>
    </lineage>
</organism>
<dbReference type="EMBL" id="CM042028">
    <property type="protein sequence ID" value="KAI3797243.1"/>
    <property type="molecule type" value="Genomic_DNA"/>
</dbReference>
<comment type="caution">
    <text evidence="1">The sequence shown here is derived from an EMBL/GenBank/DDBJ whole genome shotgun (WGS) entry which is preliminary data.</text>
</comment>
<reference evidence="1 2" key="2">
    <citation type="journal article" date="2022" name="Mol. Ecol. Resour.">
        <title>The genomes of chicory, endive, great burdock and yacon provide insights into Asteraceae paleo-polyploidization history and plant inulin production.</title>
        <authorList>
            <person name="Fan W."/>
            <person name="Wang S."/>
            <person name="Wang H."/>
            <person name="Wang A."/>
            <person name="Jiang F."/>
            <person name="Liu H."/>
            <person name="Zhao H."/>
            <person name="Xu D."/>
            <person name="Zhang Y."/>
        </authorList>
    </citation>
    <scope>NUCLEOTIDE SEQUENCE [LARGE SCALE GENOMIC DNA]</scope>
    <source>
        <strain evidence="2">cv. Yunnan</strain>
        <tissue evidence="1">Leaves</tissue>
    </source>
</reference>
<evidence type="ECO:0000313" key="1">
    <source>
        <dbReference type="EMBL" id="KAI3797243.1"/>
    </source>
</evidence>